<dbReference type="InterPro" id="IPR003825">
    <property type="entry name" value="Colicin-V_CvpA"/>
</dbReference>
<dbReference type="PANTHER" id="PTHR43019">
    <property type="entry name" value="SERINE ENDOPROTEASE DEGS"/>
    <property type="match status" value="1"/>
</dbReference>
<organism evidence="6 7">
    <name type="scientific">Corynebacterium testudinoris</name>
    <dbReference type="NCBI Taxonomy" id="136857"/>
    <lineage>
        <taxon>Bacteria</taxon>
        <taxon>Bacillati</taxon>
        <taxon>Actinomycetota</taxon>
        <taxon>Actinomycetes</taxon>
        <taxon>Mycobacteriales</taxon>
        <taxon>Corynebacteriaceae</taxon>
        <taxon>Corynebacterium</taxon>
    </lineage>
</organism>
<gene>
    <name evidence="6" type="ORF">CTEST_01225</name>
</gene>
<dbReference type="InterPro" id="IPR047680">
    <property type="entry name" value="MarP-like"/>
</dbReference>
<dbReference type="InterPro" id="IPR043504">
    <property type="entry name" value="Peptidase_S1_PA_chymotrypsin"/>
</dbReference>
<evidence type="ECO:0000256" key="4">
    <source>
        <dbReference type="ARBA" id="ARBA00023136"/>
    </source>
</evidence>
<reference evidence="6 7" key="1">
    <citation type="journal article" date="2015" name="Genome Announc.">
        <title>Complete Genome Sequence of the Type Strain Corynebacterium testudinoris DSM 44614, Recovered from Necrotic Lesions in the Mouth of a Tortoise.</title>
        <authorList>
            <person name="Ruckert C."/>
            <person name="Kriete M."/>
            <person name="Jaenicke S."/>
            <person name="Winkler A."/>
            <person name="Tauch A."/>
        </authorList>
    </citation>
    <scope>NUCLEOTIDE SEQUENCE [LARGE SCALE GENOMIC DNA]</scope>
    <source>
        <strain evidence="6 7">DSM 44614</strain>
    </source>
</reference>
<dbReference type="EMBL" id="CP011545">
    <property type="protein sequence ID" value="AKK07707.1"/>
    <property type="molecule type" value="Genomic_DNA"/>
</dbReference>
<dbReference type="KEGG" id="cted:CTEST_01225"/>
<dbReference type="Gene3D" id="2.40.10.10">
    <property type="entry name" value="Trypsin-like serine proteases"/>
    <property type="match status" value="2"/>
</dbReference>
<evidence type="ECO:0000256" key="1">
    <source>
        <dbReference type="ARBA" id="ARBA00004141"/>
    </source>
</evidence>
<dbReference type="GO" id="GO:0009403">
    <property type="term" value="P:toxin biosynthetic process"/>
    <property type="evidence" value="ECO:0007669"/>
    <property type="project" value="InterPro"/>
</dbReference>
<dbReference type="Pfam" id="PF13365">
    <property type="entry name" value="Trypsin_2"/>
    <property type="match status" value="1"/>
</dbReference>
<dbReference type="STRING" id="136857.CTEST_01225"/>
<comment type="subcellular location">
    <subcellularLocation>
        <location evidence="1">Membrane</location>
        <topology evidence="1">Multi-pass membrane protein</topology>
    </subcellularLocation>
</comment>
<evidence type="ECO:0000256" key="2">
    <source>
        <dbReference type="ARBA" id="ARBA00022692"/>
    </source>
</evidence>
<dbReference type="RefSeq" id="WP_047252189.1">
    <property type="nucleotide sequence ID" value="NZ_CP011545.1"/>
</dbReference>
<keyword evidence="4 5" id="KW-0472">Membrane</keyword>
<proteinExistence type="predicted"/>
<dbReference type="Proteomes" id="UP000035540">
    <property type="component" value="Chromosome"/>
</dbReference>
<keyword evidence="2 5" id="KW-0812">Transmembrane</keyword>
<keyword evidence="7" id="KW-1185">Reference proteome</keyword>
<protein>
    <submittedName>
        <fullName evidence="6">Trypsin-like peptidase domain/Colicin V production protein</fullName>
    </submittedName>
</protein>
<dbReference type="AlphaFoldDB" id="A0A0G3H9B2"/>
<accession>A0A0G3H9B2</accession>
<sequence length="397" mass="41371">MTAAFIIDGLIVLAILQALYGGWRQGAFASVLSTIGVIAGLIIGAAVAPLVMQLSESVAMRFLFGLGTIVLLVGVGSLVGGILGSRVREQMRMKSSQTIDSLVGSAFTAAATLLVVWLVSIPLATALPGSLGQGIRNSYILTQVDRYTPPALAELPKRVSAMLDDSGLPPLFAPFDEPVAREVPAPSSQLSNPRMVEAVRPGVIHVLGDADTCKRRLMGSGFVASPDHVITNAHVVAGTGAVRLDTVLGVKDADVVFYNPEVDIAVLYSPDLGLPVLDWASSPAASGDDAVVMGFPDSGPFEAAPARIRERITIAGPDIYSEGRVEREAYTVRGTIRQGNSGGPMVDQNGDVLGLVFGASVDQTDTGYVLTAAEVQRQTGDVASMTTKVGTGECIAR</sequence>
<name>A0A0G3H9B2_9CORY</name>
<feature type="transmembrane region" description="Helical" evidence="5">
    <location>
        <begin position="6"/>
        <end position="23"/>
    </location>
</feature>
<evidence type="ECO:0000256" key="5">
    <source>
        <dbReference type="SAM" id="Phobius"/>
    </source>
</evidence>
<keyword evidence="3 5" id="KW-1133">Transmembrane helix</keyword>
<reference evidence="7" key="2">
    <citation type="submission" date="2015-05" db="EMBL/GenBank/DDBJ databases">
        <title>Complete genome sequence of Corynebacterium testudinoris DSM 44614, recovered from necrotic lesions in the mouth of a tortoise.</title>
        <authorList>
            <person name="Ruckert C."/>
            <person name="Albersmeier A."/>
            <person name="Winkler A."/>
            <person name="Tauch A."/>
        </authorList>
    </citation>
    <scope>NUCLEOTIDE SEQUENCE [LARGE SCALE GENOMIC DNA]</scope>
    <source>
        <strain evidence="7">DSM 44614</strain>
    </source>
</reference>
<dbReference type="SUPFAM" id="SSF50494">
    <property type="entry name" value="Trypsin-like serine proteases"/>
    <property type="match status" value="1"/>
</dbReference>
<dbReference type="GO" id="GO:0016020">
    <property type="term" value="C:membrane"/>
    <property type="evidence" value="ECO:0007669"/>
    <property type="project" value="UniProtKB-SubCell"/>
</dbReference>
<feature type="transmembrane region" description="Helical" evidence="5">
    <location>
        <begin position="30"/>
        <end position="52"/>
    </location>
</feature>
<dbReference type="PATRIC" id="fig|136857.5.peg.241"/>
<dbReference type="OrthoDB" id="9766361at2"/>
<dbReference type="Pfam" id="PF02674">
    <property type="entry name" value="Colicin_V"/>
    <property type="match status" value="1"/>
</dbReference>
<evidence type="ECO:0000256" key="3">
    <source>
        <dbReference type="ARBA" id="ARBA00022989"/>
    </source>
</evidence>
<dbReference type="PANTHER" id="PTHR43019:SF23">
    <property type="entry name" value="PROTEASE DO-LIKE 5, CHLOROPLASTIC"/>
    <property type="match status" value="1"/>
</dbReference>
<dbReference type="NCBIfam" id="NF033740">
    <property type="entry name" value="MarP_fam_protase"/>
    <property type="match status" value="1"/>
</dbReference>
<evidence type="ECO:0000313" key="7">
    <source>
        <dbReference type="Proteomes" id="UP000035540"/>
    </source>
</evidence>
<evidence type="ECO:0000313" key="6">
    <source>
        <dbReference type="EMBL" id="AKK07707.1"/>
    </source>
</evidence>
<feature type="transmembrane region" description="Helical" evidence="5">
    <location>
        <begin position="58"/>
        <end position="83"/>
    </location>
</feature>
<feature type="transmembrane region" description="Helical" evidence="5">
    <location>
        <begin position="103"/>
        <end position="127"/>
    </location>
</feature>
<dbReference type="InterPro" id="IPR009003">
    <property type="entry name" value="Peptidase_S1_PA"/>
</dbReference>